<feature type="transmembrane region" description="Helical" evidence="2">
    <location>
        <begin position="98"/>
        <end position="120"/>
    </location>
</feature>
<dbReference type="AlphaFoldDB" id="A0AA36D9B8"/>
<keyword evidence="2" id="KW-0472">Membrane</keyword>
<protein>
    <submittedName>
        <fullName evidence="3">Uncharacterized protein</fullName>
    </submittedName>
</protein>
<gene>
    <name evidence="3" type="ORF">MSPICULIGERA_LOCUS21329</name>
</gene>
<feature type="region of interest" description="Disordered" evidence="1">
    <location>
        <begin position="175"/>
        <end position="200"/>
    </location>
</feature>
<feature type="transmembrane region" description="Helical" evidence="2">
    <location>
        <begin position="72"/>
        <end position="91"/>
    </location>
</feature>
<feature type="non-terminal residue" evidence="3">
    <location>
        <position position="1"/>
    </location>
</feature>
<feature type="transmembrane region" description="Helical" evidence="2">
    <location>
        <begin position="140"/>
        <end position="159"/>
    </location>
</feature>
<reference evidence="3" key="1">
    <citation type="submission" date="2023-06" db="EMBL/GenBank/DDBJ databases">
        <authorList>
            <person name="Delattre M."/>
        </authorList>
    </citation>
    <scope>NUCLEOTIDE SEQUENCE</scope>
    <source>
        <strain evidence="3">AF72</strain>
    </source>
</reference>
<dbReference type="EMBL" id="CATQJA010002665">
    <property type="protein sequence ID" value="CAJ0583237.1"/>
    <property type="molecule type" value="Genomic_DNA"/>
</dbReference>
<evidence type="ECO:0000313" key="3">
    <source>
        <dbReference type="EMBL" id="CAJ0583237.1"/>
    </source>
</evidence>
<keyword evidence="2" id="KW-0812">Transmembrane</keyword>
<evidence type="ECO:0000256" key="1">
    <source>
        <dbReference type="SAM" id="MobiDB-lite"/>
    </source>
</evidence>
<feature type="transmembrane region" description="Helical" evidence="2">
    <location>
        <begin position="42"/>
        <end position="66"/>
    </location>
</feature>
<comment type="caution">
    <text evidence="3">The sequence shown here is derived from an EMBL/GenBank/DDBJ whole genome shotgun (WGS) entry which is preliminary data.</text>
</comment>
<accession>A0AA36D9B8</accession>
<dbReference type="Proteomes" id="UP001177023">
    <property type="component" value="Unassembled WGS sequence"/>
</dbReference>
<organism evidence="3 4">
    <name type="scientific">Mesorhabditis spiculigera</name>
    <dbReference type="NCBI Taxonomy" id="96644"/>
    <lineage>
        <taxon>Eukaryota</taxon>
        <taxon>Metazoa</taxon>
        <taxon>Ecdysozoa</taxon>
        <taxon>Nematoda</taxon>
        <taxon>Chromadorea</taxon>
        <taxon>Rhabditida</taxon>
        <taxon>Rhabditina</taxon>
        <taxon>Rhabditomorpha</taxon>
        <taxon>Rhabditoidea</taxon>
        <taxon>Rhabditidae</taxon>
        <taxon>Mesorhabditinae</taxon>
        <taxon>Mesorhabditis</taxon>
    </lineage>
</organism>
<evidence type="ECO:0000313" key="4">
    <source>
        <dbReference type="Proteomes" id="UP001177023"/>
    </source>
</evidence>
<keyword evidence="4" id="KW-1185">Reference proteome</keyword>
<proteinExistence type="predicted"/>
<sequence>MEIRCCLCCEDYRIVIEDEYSGTPGSEYTCCQGTVHIKTATMYVGISAIVLSIFSTICMFFGIYSVNLWLDIILIIVNTLVAIILLVGVYYEKAWMMIPFIVTEIAQCVIFFSLATYTLYYTFQPDNKQDYLRKFDQMLMVISIYVGIIVCGSAIWAAAKCYHFFRDKTRNPEVCPPPPEPPRAMQTSTQANGTNGGYWL</sequence>
<name>A0AA36D9B8_9BILA</name>
<keyword evidence="2" id="KW-1133">Transmembrane helix</keyword>
<evidence type="ECO:0000256" key="2">
    <source>
        <dbReference type="SAM" id="Phobius"/>
    </source>
</evidence>